<keyword evidence="12" id="KW-1185">Reference proteome</keyword>
<dbReference type="Pfam" id="PF03553">
    <property type="entry name" value="Na_H_antiporter"/>
    <property type="match status" value="1"/>
</dbReference>
<evidence type="ECO:0000313" key="11">
    <source>
        <dbReference type="EMBL" id="QCD41531.1"/>
    </source>
</evidence>
<evidence type="ECO:0000256" key="3">
    <source>
        <dbReference type="ARBA" id="ARBA00022449"/>
    </source>
</evidence>
<feature type="transmembrane region" description="Helical" evidence="9">
    <location>
        <begin position="68"/>
        <end position="88"/>
    </location>
</feature>
<comment type="subcellular location">
    <subcellularLocation>
        <location evidence="1">Cell membrane</location>
        <topology evidence="1">Multi-pass membrane protein</topology>
    </subcellularLocation>
</comment>
<dbReference type="EMBL" id="CP039396">
    <property type="protein sequence ID" value="QCD41531.1"/>
    <property type="molecule type" value="Genomic_DNA"/>
</dbReference>
<dbReference type="Proteomes" id="UP000297149">
    <property type="component" value="Chromosome"/>
</dbReference>
<comment type="similarity">
    <text evidence="8">Belongs to the NhaC Na(+)/H(+) (TC 2.A.35) antiporter family.</text>
</comment>
<evidence type="ECO:0000256" key="9">
    <source>
        <dbReference type="SAM" id="Phobius"/>
    </source>
</evidence>
<keyword evidence="2" id="KW-0813">Transport</keyword>
<keyword evidence="4" id="KW-1003">Cell membrane</keyword>
<keyword evidence="6 9" id="KW-1133">Transmembrane helix</keyword>
<feature type="domain" description="Na+/H+ antiporter NhaC-like C-terminal" evidence="10">
    <location>
        <begin position="192"/>
        <end position="485"/>
    </location>
</feature>
<feature type="transmembrane region" description="Helical" evidence="9">
    <location>
        <begin position="350"/>
        <end position="373"/>
    </location>
</feature>
<accession>A0A4P7W0Y3</accession>
<evidence type="ECO:0000256" key="1">
    <source>
        <dbReference type="ARBA" id="ARBA00004651"/>
    </source>
</evidence>
<dbReference type="GO" id="GO:0015297">
    <property type="term" value="F:antiporter activity"/>
    <property type="evidence" value="ECO:0007669"/>
    <property type="project" value="UniProtKB-KW"/>
</dbReference>
<feature type="transmembrane region" description="Helical" evidence="9">
    <location>
        <begin position="291"/>
        <end position="309"/>
    </location>
</feature>
<keyword evidence="7 9" id="KW-0472">Membrane</keyword>
<gene>
    <name evidence="11" type="ORF">E7747_03985</name>
</gene>
<sequence>MRRPCKQVSIRLLTYFNGFIRLNKHSIFGSRNLPSLGISLVPISFLFVALISIIVVSGADAVSESGPYILLASTAIALTLSLIGGVASRRGLSVGFKRSAIQILPAVPILICIAMVATTWMLSGVVPTLISYGLQILNPKFFLVVTCVVCSAISVLTGSSWTTIATLGVAFMGIGEVMGYSDPWIAGAIISGAYFGDKVSPLSDTTVIASSTAGVDLFEHIRYLMFTTIPAIVIALIVFFIVGMTTGTEQSPDASAMLSALGSTFNLSPWTLVIPAITMILIGMRVPTLKVLLIASAMGAAGIFIFQSHEGMDIAALATSLWSGAALSTGNPALDNLVTTGGILGMMPTVYLVLSAMLFGSVMIGSGMLTRLTDAFTSRLRHRTSIVSATVTSGLVMNCCTADQYLSLIITGNMYRSLYRRNGLEPRLLSRAMEDSISVTSVLIPWNSCGLTQATVLGVGTLTYLPCCVFNILTPLMSILVARLGFKIPVQPRNAAADCQVRVARNSAI</sequence>
<evidence type="ECO:0000256" key="2">
    <source>
        <dbReference type="ARBA" id="ARBA00022448"/>
    </source>
</evidence>
<dbReference type="KEGG" id="ddb:E7747_03985"/>
<reference evidence="12" key="1">
    <citation type="submission" date="2019-02" db="EMBL/GenBank/DDBJ databases">
        <title>Isolation and identification of novel species under the genus Muribaculum.</title>
        <authorList>
            <person name="Miyake S."/>
            <person name="Ding Y."/>
            <person name="Low A."/>
            <person name="Soh M."/>
            <person name="Seedorf H."/>
        </authorList>
    </citation>
    <scope>NUCLEOTIDE SEQUENCE [LARGE SCALE GENOMIC DNA]</scope>
    <source>
        <strain evidence="12">H5</strain>
    </source>
</reference>
<dbReference type="PANTHER" id="PTHR33451">
    <property type="entry name" value="MALATE-2H(+)/NA(+)-LACTATE ANTIPORTER"/>
    <property type="match status" value="1"/>
</dbReference>
<feature type="transmembrane region" description="Helical" evidence="9">
    <location>
        <begin position="267"/>
        <end position="284"/>
    </location>
</feature>
<dbReference type="AlphaFoldDB" id="A0A4P7W0Y3"/>
<keyword evidence="5 9" id="KW-0812">Transmembrane</keyword>
<feature type="transmembrane region" description="Helical" evidence="9">
    <location>
        <begin position="33"/>
        <end position="56"/>
    </location>
</feature>
<evidence type="ECO:0000259" key="10">
    <source>
        <dbReference type="Pfam" id="PF03553"/>
    </source>
</evidence>
<proteinExistence type="inferred from homology"/>
<evidence type="ECO:0000256" key="5">
    <source>
        <dbReference type="ARBA" id="ARBA00022692"/>
    </source>
</evidence>
<organism evidence="11 12">
    <name type="scientific">Duncaniella dubosii</name>
    <dbReference type="NCBI Taxonomy" id="2518971"/>
    <lineage>
        <taxon>Bacteria</taxon>
        <taxon>Pseudomonadati</taxon>
        <taxon>Bacteroidota</taxon>
        <taxon>Bacteroidia</taxon>
        <taxon>Bacteroidales</taxon>
        <taxon>Muribaculaceae</taxon>
        <taxon>Duncaniella</taxon>
    </lineage>
</organism>
<feature type="transmembrane region" description="Helical" evidence="9">
    <location>
        <begin position="223"/>
        <end position="247"/>
    </location>
</feature>
<keyword evidence="3" id="KW-0050">Antiport</keyword>
<protein>
    <submittedName>
        <fullName evidence="11">Sodium:proton antiporter</fullName>
    </submittedName>
</protein>
<evidence type="ECO:0000313" key="12">
    <source>
        <dbReference type="Proteomes" id="UP000297149"/>
    </source>
</evidence>
<evidence type="ECO:0000256" key="4">
    <source>
        <dbReference type="ARBA" id="ARBA00022475"/>
    </source>
</evidence>
<dbReference type="InterPro" id="IPR052180">
    <property type="entry name" value="NhaC_Na-H+_Antiporter"/>
</dbReference>
<feature type="transmembrane region" description="Helical" evidence="9">
    <location>
        <begin position="100"/>
        <end position="121"/>
    </location>
</feature>
<dbReference type="GO" id="GO:0005886">
    <property type="term" value="C:plasma membrane"/>
    <property type="evidence" value="ECO:0007669"/>
    <property type="project" value="UniProtKB-SubCell"/>
</dbReference>
<evidence type="ECO:0000256" key="8">
    <source>
        <dbReference type="ARBA" id="ARBA00038435"/>
    </source>
</evidence>
<dbReference type="InterPro" id="IPR018461">
    <property type="entry name" value="Na/H_Antiport_NhaC-like_C"/>
</dbReference>
<name>A0A4P7W0Y3_9BACT</name>
<dbReference type="PANTHER" id="PTHR33451:SF3">
    <property type="entry name" value="MALATE-2H(+)_NA(+)-LACTATE ANTIPORTER"/>
    <property type="match status" value="1"/>
</dbReference>
<evidence type="ECO:0000256" key="7">
    <source>
        <dbReference type="ARBA" id="ARBA00023136"/>
    </source>
</evidence>
<feature type="transmembrane region" description="Helical" evidence="9">
    <location>
        <begin position="141"/>
        <end position="174"/>
    </location>
</feature>
<evidence type="ECO:0000256" key="6">
    <source>
        <dbReference type="ARBA" id="ARBA00022989"/>
    </source>
</evidence>